<evidence type="ECO:0000313" key="4">
    <source>
        <dbReference type="Proteomes" id="UP000006048"/>
    </source>
</evidence>
<dbReference type="EMBL" id="CP002959">
    <property type="protein sequence ID" value="AFM11339.1"/>
    <property type="molecule type" value="Genomic_DNA"/>
</dbReference>
<evidence type="ECO:0000256" key="2">
    <source>
        <dbReference type="ARBA" id="ARBA00022737"/>
    </source>
</evidence>
<evidence type="ECO:0000313" key="3">
    <source>
        <dbReference type="EMBL" id="AFM11339.1"/>
    </source>
</evidence>
<dbReference type="Proteomes" id="UP000006048">
    <property type="component" value="Chromosome"/>
</dbReference>
<dbReference type="AlphaFoldDB" id="I4B232"/>
<evidence type="ECO:0000256" key="1">
    <source>
        <dbReference type="ARBA" id="ARBA00022441"/>
    </source>
</evidence>
<keyword evidence="4" id="KW-1185">Reference proteome</keyword>
<reference evidence="3 4" key="1">
    <citation type="submission" date="2012-06" db="EMBL/GenBank/DDBJ databases">
        <title>The complete chromosome of genome of Turneriella parva DSM 21527.</title>
        <authorList>
            <consortium name="US DOE Joint Genome Institute (JGI-PGF)"/>
            <person name="Lucas S."/>
            <person name="Han J."/>
            <person name="Lapidus A."/>
            <person name="Bruce D."/>
            <person name="Goodwin L."/>
            <person name="Pitluck S."/>
            <person name="Peters L."/>
            <person name="Kyrpides N."/>
            <person name="Mavromatis K."/>
            <person name="Ivanova N."/>
            <person name="Mikhailova N."/>
            <person name="Chertkov O."/>
            <person name="Detter J.C."/>
            <person name="Tapia R."/>
            <person name="Han C."/>
            <person name="Land M."/>
            <person name="Hauser L."/>
            <person name="Markowitz V."/>
            <person name="Cheng J.-F."/>
            <person name="Hugenholtz P."/>
            <person name="Woyke T."/>
            <person name="Wu D."/>
            <person name="Gronow S."/>
            <person name="Wellnitz S."/>
            <person name="Brambilla E."/>
            <person name="Klenk H.-P."/>
            <person name="Eisen J.A."/>
        </authorList>
    </citation>
    <scope>NUCLEOTIDE SEQUENCE [LARGE SCALE GENOMIC DNA]</scope>
    <source>
        <strain evidence="4">ATCC BAA-1111 / DSM 21527 / NCTC 11395 / H</strain>
    </source>
</reference>
<dbReference type="InterPro" id="IPR006652">
    <property type="entry name" value="Kelch_1"/>
</dbReference>
<accession>I4B232</accession>
<proteinExistence type="predicted"/>
<dbReference type="SMART" id="SM00612">
    <property type="entry name" value="Kelch"/>
    <property type="match status" value="4"/>
</dbReference>
<dbReference type="SUPFAM" id="SSF117281">
    <property type="entry name" value="Kelch motif"/>
    <property type="match status" value="2"/>
</dbReference>
<dbReference type="Pfam" id="PF24681">
    <property type="entry name" value="Kelch_KLHDC2_KLHL20_DRC7"/>
    <property type="match status" value="1"/>
</dbReference>
<keyword evidence="2" id="KW-0677">Repeat</keyword>
<protein>
    <submittedName>
        <fullName evidence="3">Kelch repeat type 1-containing protein</fullName>
    </submittedName>
</protein>
<keyword evidence="1" id="KW-0880">Kelch repeat</keyword>
<name>I4B232_TURPD</name>
<dbReference type="Gene3D" id="2.120.10.80">
    <property type="entry name" value="Kelch-type beta propeller"/>
    <property type="match status" value="2"/>
</dbReference>
<dbReference type="RefSeq" id="WP_014801857.1">
    <property type="nucleotide sequence ID" value="NC_018020.1"/>
</dbReference>
<dbReference type="InterPro" id="IPR015915">
    <property type="entry name" value="Kelch-typ_b-propeller"/>
</dbReference>
<dbReference type="PANTHER" id="PTHR45632">
    <property type="entry name" value="LD33804P"/>
    <property type="match status" value="1"/>
</dbReference>
<gene>
    <name evidence="3" type="ordered locus">Turpa_0688</name>
</gene>
<dbReference type="STRING" id="869212.Turpa_0688"/>
<organism evidence="3 4">
    <name type="scientific">Turneriella parva (strain ATCC BAA-1111 / DSM 21527 / NCTC 11395 / H)</name>
    <name type="common">Leptospira parva</name>
    <dbReference type="NCBI Taxonomy" id="869212"/>
    <lineage>
        <taxon>Bacteria</taxon>
        <taxon>Pseudomonadati</taxon>
        <taxon>Spirochaetota</taxon>
        <taxon>Spirochaetia</taxon>
        <taxon>Leptospirales</taxon>
        <taxon>Leptospiraceae</taxon>
        <taxon>Turneriella</taxon>
    </lineage>
</organism>
<dbReference type="KEGG" id="tpx:Turpa_0688"/>
<dbReference type="PANTHER" id="PTHR45632:SF3">
    <property type="entry name" value="KELCH-LIKE PROTEIN 32"/>
    <property type="match status" value="1"/>
</dbReference>
<sequence>MKYNRLGLFALLLSTYCSRPVAEKIDIDKARIGLRLADGSTISTDEYDEYNPVLIQRPDSKLALIFASDRDCASCSAGMHNLFIAVSATAYNNDLQMPVFESPVVVRPNGSAPLNSAQRIRYSALPFSTDIAFAYEIGAGTYSFELTPATQLTGIGSGLGGIGNSTRSADTFLGFGPEIPSMISRDGTMTVRYSKVDSAHNGGTLNNFLLNFAENVSRVPSSVTGYNTSMIFADPSGIWFSTLDFPVAPSLSVNISLLSEGLFLSNANVSVTNAATNDFLLFSADDFISDDLYVVTSHSIGDLWLQDTFMPPGDLSDSKAFRNNWRILSATLPASLGQMAAAVVGDKAYLIGGTADGSTATNTIYEFDFLTETFTNCGSNCGTWPTNIMNAAGIEYNGRVYVFGGGTAAGAANGVANVRYFDPTGPSVTSATSHSLARANMSVTAVGSRIYAMGGISTTTDCNAGTAFGCTNNHYFEPDLDSWSAAQVAVSHNFSSGATAGFGDTIFAFGGFINSGSTLTDAVSQYDANGNTWTNCGSTCPVLATPRYGLAAVSIGNSAYVIGGQNASATQYTLVEEYNFLTNMKTDCSGGCTALPSPRSLGGVVTRNGKIYYFGGLSGSAGTTTIYEYTP</sequence>
<dbReference type="OrthoDB" id="341897at2"/>
<dbReference type="Pfam" id="PF01344">
    <property type="entry name" value="Kelch_1"/>
    <property type="match status" value="1"/>
</dbReference>
<dbReference type="HOGENOM" id="CLU_433407_0_0_12"/>